<keyword evidence="1" id="KW-0472">Membrane</keyword>
<keyword evidence="1" id="KW-0812">Transmembrane</keyword>
<accession>A0ABZ2ICP9</accession>
<proteinExistence type="predicted"/>
<feature type="transmembrane region" description="Helical" evidence="1">
    <location>
        <begin position="34"/>
        <end position="54"/>
    </location>
</feature>
<gene>
    <name evidence="2" type="ORF">V8J38_02795</name>
</gene>
<dbReference type="EMBL" id="CP146369">
    <property type="protein sequence ID" value="WWT55380.1"/>
    <property type="molecule type" value="Genomic_DNA"/>
</dbReference>
<name>A0ABZ2ICP9_9CAUL</name>
<dbReference type="Proteomes" id="UP001363460">
    <property type="component" value="Chromosome"/>
</dbReference>
<keyword evidence="3" id="KW-1185">Reference proteome</keyword>
<organism evidence="2 3">
    <name type="scientific">Brevundimonas olei</name>
    <dbReference type="NCBI Taxonomy" id="657642"/>
    <lineage>
        <taxon>Bacteria</taxon>
        <taxon>Pseudomonadati</taxon>
        <taxon>Pseudomonadota</taxon>
        <taxon>Alphaproteobacteria</taxon>
        <taxon>Caulobacterales</taxon>
        <taxon>Caulobacteraceae</taxon>
        <taxon>Brevundimonas</taxon>
    </lineage>
</organism>
<keyword evidence="1" id="KW-1133">Transmembrane helix</keyword>
<protein>
    <submittedName>
        <fullName evidence="2">Uncharacterized protein</fullName>
    </submittedName>
</protein>
<dbReference type="RefSeq" id="WP_338577803.1">
    <property type="nucleotide sequence ID" value="NZ_CP146369.1"/>
</dbReference>
<evidence type="ECO:0000256" key="1">
    <source>
        <dbReference type="SAM" id="Phobius"/>
    </source>
</evidence>
<evidence type="ECO:0000313" key="2">
    <source>
        <dbReference type="EMBL" id="WWT55380.1"/>
    </source>
</evidence>
<reference evidence="2 3" key="1">
    <citation type="submission" date="2024-02" db="EMBL/GenBank/DDBJ databases">
        <title>Distribution and functional of Brevundimonas-related endobacteria within Verticillium dahliae.</title>
        <authorList>
            <person name="Zeng H."/>
        </authorList>
    </citation>
    <scope>NUCLEOTIDE SEQUENCE [LARGE SCALE GENOMIC DNA]</scope>
    <source>
        <strain evidence="2 3">TRM 44200</strain>
    </source>
</reference>
<sequence length="182" mass="19526">MLSLVAVAVFCIAMAAIASGPSGGFIVFLSHPATAAWAQAIGALVAVCVAWFIARGEHRAADRAAQDRVAAVKVILQECAADIEFLRKRSAAAGFTPQNIAASRLMIETAASTLDQMSLMAMGPNEVVAIMRARKVMRRVVRHVGLVETCLAENRPYEAINFEGFASNIQRIRSVLEAATRR</sequence>
<evidence type="ECO:0000313" key="3">
    <source>
        <dbReference type="Proteomes" id="UP001363460"/>
    </source>
</evidence>